<dbReference type="AlphaFoldDB" id="A0A5J5ECN4"/>
<protein>
    <submittedName>
        <fullName evidence="1">Uncharacterized protein</fullName>
    </submittedName>
</protein>
<name>A0A5J5ECN4_9PEZI</name>
<accession>A0A5J5ECN4</accession>
<organism evidence="1 2">
    <name type="scientific">Sphaerosporella brunnea</name>
    <dbReference type="NCBI Taxonomy" id="1250544"/>
    <lineage>
        <taxon>Eukaryota</taxon>
        <taxon>Fungi</taxon>
        <taxon>Dikarya</taxon>
        <taxon>Ascomycota</taxon>
        <taxon>Pezizomycotina</taxon>
        <taxon>Pezizomycetes</taxon>
        <taxon>Pezizales</taxon>
        <taxon>Pyronemataceae</taxon>
        <taxon>Sphaerosporella</taxon>
    </lineage>
</organism>
<dbReference type="Proteomes" id="UP000326924">
    <property type="component" value="Unassembled WGS sequence"/>
</dbReference>
<evidence type="ECO:0000313" key="2">
    <source>
        <dbReference type="Proteomes" id="UP000326924"/>
    </source>
</evidence>
<dbReference type="InParanoid" id="A0A5J5ECN4"/>
<gene>
    <name evidence="1" type="ORF">FN846DRAFT_914632</name>
</gene>
<evidence type="ECO:0000313" key="1">
    <source>
        <dbReference type="EMBL" id="KAA8892970.1"/>
    </source>
</evidence>
<reference evidence="1 2" key="1">
    <citation type="submission" date="2019-09" db="EMBL/GenBank/DDBJ databases">
        <title>Draft genome of the ectomycorrhizal ascomycete Sphaerosporella brunnea.</title>
        <authorList>
            <consortium name="DOE Joint Genome Institute"/>
            <person name="Benucci G.M."/>
            <person name="Marozzi G."/>
            <person name="Antonielli L."/>
            <person name="Sanchez S."/>
            <person name="Marco P."/>
            <person name="Wang X."/>
            <person name="Falini L.B."/>
            <person name="Barry K."/>
            <person name="Haridas S."/>
            <person name="Lipzen A."/>
            <person name="Labutti K."/>
            <person name="Grigoriev I.V."/>
            <person name="Murat C."/>
            <person name="Martin F."/>
            <person name="Albertini E."/>
            <person name="Donnini D."/>
            <person name="Bonito G."/>
        </authorList>
    </citation>
    <scope>NUCLEOTIDE SEQUENCE [LARGE SCALE GENOMIC DNA]</scope>
    <source>
        <strain evidence="1 2">Sb_GMNB300</strain>
    </source>
</reference>
<keyword evidence="2" id="KW-1185">Reference proteome</keyword>
<comment type="caution">
    <text evidence="1">The sequence shown here is derived from an EMBL/GenBank/DDBJ whole genome shotgun (WGS) entry which is preliminary data.</text>
</comment>
<proteinExistence type="predicted"/>
<dbReference type="EMBL" id="VXIS01000534">
    <property type="protein sequence ID" value="KAA8892970.1"/>
    <property type="molecule type" value="Genomic_DNA"/>
</dbReference>
<sequence>MEELMHNLLEIHGLLMHRPGFGKIVFNRAVCRLADGVEVAIGNGTRHQKLQHMKLVTQFLNTMTKDKKNKKSTYELAQDVFGLWLIDQRITQEGRNLGGGGGQWRN</sequence>